<dbReference type="Gene3D" id="3.40.50.2000">
    <property type="entry name" value="Glycogen Phosphorylase B"/>
    <property type="match status" value="2"/>
</dbReference>
<dbReference type="NCBIfam" id="TIGR02195">
    <property type="entry name" value="heptsyl_trn_II"/>
    <property type="match status" value="1"/>
</dbReference>
<evidence type="ECO:0000256" key="3">
    <source>
        <dbReference type="ARBA" id="ARBA00043995"/>
    </source>
</evidence>
<comment type="similarity">
    <text evidence="3">Belongs to the glycosyltransferase 9 family.</text>
</comment>
<dbReference type="InterPro" id="IPR011910">
    <property type="entry name" value="RfaF"/>
</dbReference>
<dbReference type="Proteomes" id="UP000178526">
    <property type="component" value="Unassembled WGS sequence"/>
</dbReference>
<organism evidence="6 7">
    <name type="scientific">Candidatus Schekmanbacteria bacterium GWA2_38_11</name>
    <dbReference type="NCBI Taxonomy" id="1817876"/>
    <lineage>
        <taxon>Bacteria</taxon>
        <taxon>Candidatus Schekmaniibacteriota</taxon>
    </lineage>
</organism>
<sequence length="369" mass="41314">MIFEFNLWSGVMLNRENINKIFIRESNWIGDAIMTTPALAAIKESFSKAEIFVGANPSVAEILKYNPCIDQFLIFDTQLLNNSLLGRLKLSRSWRGKYNFDLGILFTNSFVSALEIFIMGIPQRIGFDTDGRGLLLTEKIHATPEIIKKHEVDYFLDLVSGIGIKPHSRVLTIKFSKEDENFAKDFISQNRLPSTRLLVAMHAGASIKPKEWLPERYAKVCDELVRNYNAQVVILGSKADEAVSSKIASLAEEKVINLAGKISLREATSIIKCCDMFIGNNSGPMHIAAALKVPVVTIFGPAAPEKTAPYLEKEKYEIVIKPFTCRPCRQNYFKECEPSVNGKPACIEAIEVEDVIKGIELLGRRLNII</sequence>
<dbReference type="EMBL" id="MGDB01000110">
    <property type="protein sequence ID" value="OGL39886.1"/>
    <property type="molecule type" value="Genomic_DNA"/>
</dbReference>
<evidence type="ECO:0000256" key="5">
    <source>
        <dbReference type="ARBA" id="ARBA00047503"/>
    </source>
</evidence>
<evidence type="ECO:0000256" key="4">
    <source>
        <dbReference type="ARBA" id="ARBA00044042"/>
    </source>
</evidence>
<dbReference type="GO" id="GO:0005829">
    <property type="term" value="C:cytosol"/>
    <property type="evidence" value="ECO:0007669"/>
    <property type="project" value="TreeGrafter"/>
</dbReference>
<dbReference type="InterPro" id="IPR002201">
    <property type="entry name" value="Glyco_trans_9"/>
</dbReference>
<name>A0A1F7REA8_9BACT</name>
<dbReference type="Pfam" id="PF01075">
    <property type="entry name" value="Glyco_transf_9"/>
    <property type="match status" value="1"/>
</dbReference>
<evidence type="ECO:0000313" key="7">
    <source>
        <dbReference type="Proteomes" id="UP000178526"/>
    </source>
</evidence>
<comment type="catalytic activity">
    <reaction evidence="5">
        <text>an L-alpha-D-Hep-(1-&gt;5)-[alpha-Kdo-(2-&gt;4)]-alpha-Kdo-(2-&gt;6)-lipid A + ADP-L-glycero-beta-D-manno-heptose = an L-alpha-D-Hep-(1-&gt;3)-L-alpha-D-Hep-(1-&gt;5)-[alpha-Kdo-(2-&gt;4)]-alpha-Kdo-(2-&gt;6)-lipid A + ADP + H(+)</text>
        <dbReference type="Rhea" id="RHEA:74071"/>
        <dbReference type="ChEBI" id="CHEBI:15378"/>
        <dbReference type="ChEBI" id="CHEBI:61506"/>
        <dbReference type="ChEBI" id="CHEBI:193068"/>
        <dbReference type="ChEBI" id="CHEBI:193069"/>
        <dbReference type="ChEBI" id="CHEBI:456216"/>
        <dbReference type="EC" id="2.4.99.24"/>
    </reaction>
</comment>
<protein>
    <recommendedName>
        <fullName evidence="4">lipopolysaccharide heptosyltransferase II</fullName>
        <ecNumber evidence="4">2.4.99.24</ecNumber>
    </recommendedName>
</protein>
<accession>A0A1F7REA8</accession>
<dbReference type="EC" id="2.4.99.24" evidence="4"/>
<gene>
    <name evidence="6" type="ORF">A2042_06780</name>
</gene>
<evidence type="ECO:0000313" key="6">
    <source>
        <dbReference type="EMBL" id="OGL39886.1"/>
    </source>
</evidence>
<dbReference type="AlphaFoldDB" id="A0A1F7REA8"/>
<keyword evidence="1" id="KW-0328">Glycosyltransferase</keyword>
<dbReference type="CDD" id="cd03789">
    <property type="entry name" value="GT9_LPS_heptosyltransferase"/>
    <property type="match status" value="1"/>
</dbReference>
<dbReference type="GO" id="GO:0009244">
    <property type="term" value="P:lipopolysaccharide core region biosynthetic process"/>
    <property type="evidence" value="ECO:0007669"/>
    <property type="project" value="TreeGrafter"/>
</dbReference>
<evidence type="ECO:0000256" key="2">
    <source>
        <dbReference type="ARBA" id="ARBA00022679"/>
    </source>
</evidence>
<dbReference type="InterPro" id="IPR051199">
    <property type="entry name" value="LPS_LOS_Heptosyltrfase"/>
</dbReference>
<dbReference type="GO" id="GO:0008713">
    <property type="term" value="F:ADP-heptose-lipopolysaccharide heptosyltransferase activity"/>
    <property type="evidence" value="ECO:0007669"/>
    <property type="project" value="UniProtKB-EC"/>
</dbReference>
<keyword evidence="2 6" id="KW-0808">Transferase</keyword>
<dbReference type="SUPFAM" id="SSF53756">
    <property type="entry name" value="UDP-Glycosyltransferase/glycogen phosphorylase"/>
    <property type="match status" value="1"/>
</dbReference>
<comment type="caution">
    <text evidence="6">The sequence shown here is derived from an EMBL/GenBank/DDBJ whole genome shotgun (WGS) entry which is preliminary data.</text>
</comment>
<dbReference type="PANTHER" id="PTHR30160">
    <property type="entry name" value="TETRAACYLDISACCHARIDE 4'-KINASE-RELATED"/>
    <property type="match status" value="1"/>
</dbReference>
<evidence type="ECO:0000256" key="1">
    <source>
        <dbReference type="ARBA" id="ARBA00022676"/>
    </source>
</evidence>
<proteinExistence type="inferred from homology"/>
<reference evidence="6 7" key="1">
    <citation type="journal article" date="2016" name="Nat. Commun.">
        <title>Thousands of microbial genomes shed light on interconnected biogeochemical processes in an aquifer system.</title>
        <authorList>
            <person name="Anantharaman K."/>
            <person name="Brown C.T."/>
            <person name="Hug L.A."/>
            <person name="Sharon I."/>
            <person name="Castelle C.J."/>
            <person name="Probst A.J."/>
            <person name="Thomas B.C."/>
            <person name="Singh A."/>
            <person name="Wilkins M.J."/>
            <person name="Karaoz U."/>
            <person name="Brodie E.L."/>
            <person name="Williams K.H."/>
            <person name="Hubbard S.S."/>
            <person name="Banfield J.F."/>
        </authorList>
    </citation>
    <scope>NUCLEOTIDE SEQUENCE [LARGE SCALE GENOMIC DNA]</scope>
</reference>
<dbReference type="PANTHER" id="PTHR30160:SF7">
    <property type="entry name" value="ADP-HEPTOSE--LPS HEPTOSYLTRANSFERASE 2"/>
    <property type="match status" value="1"/>
</dbReference>